<dbReference type="InterPro" id="IPR027417">
    <property type="entry name" value="P-loop_NTPase"/>
</dbReference>
<evidence type="ECO:0000313" key="5">
    <source>
        <dbReference type="EMBL" id="QER68108.1"/>
    </source>
</evidence>
<keyword evidence="1" id="KW-0813">Transport</keyword>
<dbReference type="InterPro" id="IPR003593">
    <property type="entry name" value="AAA+_ATPase"/>
</dbReference>
<reference evidence="5 6" key="1">
    <citation type="submission" date="2019-09" db="EMBL/GenBank/DDBJ databases">
        <title>Complete Genome Sequence of Lactobacillus nenjiangensis SH-Y15, isolated from sauerkraut.</title>
        <authorList>
            <person name="Yang H."/>
        </authorList>
    </citation>
    <scope>NUCLEOTIDE SEQUENCE [LARGE SCALE GENOMIC DNA]</scope>
    <source>
        <strain evidence="5 6">SH-Y15</strain>
    </source>
</reference>
<evidence type="ECO:0000313" key="6">
    <source>
        <dbReference type="Proteomes" id="UP000325295"/>
    </source>
</evidence>
<dbReference type="KEGG" id="lnn:F0161_09830"/>
<dbReference type="CDD" id="cd03235">
    <property type="entry name" value="ABC_Metallic_Cations"/>
    <property type="match status" value="1"/>
</dbReference>
<dbReference type="OrthoDB" id="9806726at2"/>
<dbReference type="AlphaFoldDB" id="A0A5P1X764"/>
<dbReference type="SMART" id="SM00382">
    <property type="entry name" value="AAA"/>
    <property type="match status" value="1"/>
</dbReference>
<dbReference type="PROSITE" id="PS50893">
    <property type="entry name" value="ABC_TRANSPORTER_2"/>
    <property type="match status" value="1"/>
</dbReference>
<keyword evidence="3 5" id="KW-0067">ATP-binding</keyword>
<dbReference type="Proteomes" id="UP000325295">
    <property type="component" value="Chromosome"/>
</dbReference>
<dbReference type="InterPro" id="IPR050153">
    <property type="entry name" value="Metal_Ion_Import_ABC"/>
</dbReference>
<dbReference type="GO" id="GO:0016887">
    <property type="term" value="F:ATP hydrolysis activity"/>
    <property type="evidence" value="ECO:0007669"/>
    <property type="project" value="InterPro"/>
</dbReference>
<sequence length="229" mass="25490">MINDILTVSQLTASYGPVNIIKDLNFKLAQGEFLSIIGENGVGKTTLVRSLLGILKPRAGKIEFADNSIAHNIGYVPQSRNLDEEYPITVRDFVSLNLRDSKLPWLSPNEKAKVTSILKQTDLMKIANRPLGQASGGEKQRAYLAQALLNSPKLLILDESTASLDVEMKQELLKLVVKFQKENQTSVIFITHDLPLARRYSDSYLLMTKQQEYTTGPISSLVISESEKV</sequence>
<protein>
    <submittedName>
        <fullName evidence="5">ABC transporter ATP-binding protein</fullName>
    </submittedName>
</protein>
<evidence type="ECO:0000256" key="3">
    <source>
        <dbReference type="ARBA" id="ARBA00022840"/>
    </source>
</evidence>
<gene>
    <name evidence="5" type="ORF">F0161_09830</name>
</gene>
<feature type="domain" description="ABC transporter" evidence="4">
    <location>
        <begin position="6"/>
        <end position="226"/>
    </location>
</feature>
<evidence type="ECO:0000256" key="2">
    <source>
        <dbReference type="ARBA" id="ARBA00022741"/>
    </source>
</evidence>
<dbReference type="InterPro" id="IPR003439">
    <property type="entry name" value="ABC_transporter-like_ATP-bd"/>
</dbReference>
<dbReference type="Gene3D" id="3.40.50.300">
    <property type="entry name" value="P-loop containing nucleotide triphosphate hydrolases"/>
    <property type="match status" value="1"/>
</dbReference>
<proteinExistence type="predicted"/>
<keyword evidence="6" id="KW-1185">Reference proteome</keyword>
<keyword evidence="2" id="KW-0547">Nucleotide-binding</keyword>
<evidence type="ECO:0000256" key="1">
    <source>
        <dbReference type="ARBA" id="ARBA00022448"/>
    </source>
</evidence>
<evidence type="ECO:0000259" key="4">
    <source>
        <dbReference type="PROSITE" id="PS50893"/>
    </source>
</evidence>
<accession>A0A5P1X764</accession>
<dbReference type="PANTHER" id="PTHR42734">
    <property type="entry name" value="METAL TRANSPORT SYSTEM ATP-BINDING PROTEIN TM_0124-RELATED"/>
    <property type="match status" value="1"/>
</dbReference>
<dbReference type="Pfam" id="PF00005">
    <property type="entry name" value="ABC_tran"/>
    <property type="match status" value="1"/>
</dbReference>
<dbReference type="GO" id="GO:0005524">
    <property type="term" value="F:ATP binding"/>
    <property type="evidence" value="ECO:0007669"/>
    <property type="project" value="UniProtKB-KW"/>
</dbReference>
<organism evidence="5 6">
    <name type="scientific">Paucilactobacillus nenjiangensis</name>
    <dbReference type="NCBI Taxonomy" id="1296540"/>
    <lineage>
        <taxon>Bacteria</taxon>
        <taxon>Bacillati</taxon>
        <taxon>Bacillota</taxon>
        <taxon>Bacilli</taxon>
        <taxon>Lactobacillales</taxon>
        <taxon>Lactobacillaceae</taxon>
        <taxon>Paucilactobacillus</taxon>
    </lineage>
</organism>
<name>A0A5P1X764_9LACO</name>
<dbReference type="SUPFAM" id="SSF52540">
    <property type="entry name" value="P-loop containing nucleoside triphosphate hydrolases"/>
    <property type="match status" value="1"/>
</dbReference>
<dbReference type="EMBL" id="CP043939">
    <property type="protein sequence ID" value="QER68108.1"/>
    <property type="molecule type" value="Genomic_DNA"/>
</dbReference>